<evidence type="ECO:0000256" key="7">
    <source>
        <dbReference type="ARBA" id="ARBA00023295"/>
    </source>
</evidence>
<comment type="subunit">
    <text evidence="3">Homohexamer; trimer of dimers.</text>
</comment>
<evidence type="ECO:0000256" key="6">
    <source>
        <dbReference type="ARBA" id="ARBA00023277"/>
    </source>
</evidence>
<evidence type="ECO:0000256" key="5">
    <source>
        <dbReference type="ARBA" id="ARBA00022801"/>
    </source>
</evidence>
<reference evidence="9 10" key="1">
    <citation type="submission" date="2019-10" db="EMBL/GenBank/DDBJ databases">
        <title>Prolixibacter strains distinguished by the presence of nitrate reductase genes were adept at nitrate-dependent anaerobic corrosion of metallic iron and carbon steel.</title>
        <authorList>
            <person name="Iino T."/>
            <person name="Shono N."/>
            <person name="Ito K."/>
            <person name="Nakamura R."/>
            <person name="Sueoka K."/>
            <person name="Harayama S."/>
            <person name="Ohkuma M."/>
        </authorList>
    </citation>
    <scope>NUCLEOTIDE SEQUENCE [LARGE SCALE GENOMIC DNA]</scope>
    <source>
        <strain evidence="9 10">MIC1-1</strain>
    </source>
</reference>
<dbReference type="InterPro" id="IPR055235">
    <property type="entry name" value="ASD1_cat"/>
</dbReference>
<name>A0ABQ0ZQK0_9BACT</name>
<sequence length="516" mass="58093">MKNVIEMKKSYFLLLAFSFLFGITVQGQSTLTLHTEQAKTKINKEIYGHFAEHLGHCIYGGIYVGVDSDIPNIRGFREDVVGALQDMKIPLLRWPGGCFADTYHWKDGIGPQHKRPSIVNVHWGGVTEDNSFGTHEFLDFCELIHAEPYINLNVGSGTVQEASEWVEYVTSSNESPMTKLRKENGRDKPWDVKYWGIGNENWGCGGNMTPEYYADLYNRFATYCRGNLYRIAGGPSVDDYNWMRVIMQKTSLHPYLVQGVSLHNYTFTTSWTDKGSATDFDEGGWFSVLQNTLKMKTLIERHSSIMDQYDPNKRVGLIVDEWGDWFNVEPGTNPGFLYQQNTLRDALVAGINLNMFNNHADRVKMANIAQMVNVLQSVILTKEKEMVLTPTYYVFKMYSVHQDATMIPVNLNCDDYEYNGQSVPAVSASASVKDGVVSITLCNLNPEKAESIDLTLTGQEFASASGQVITSPNMNDYNDFGQNEKVALKAFDVKKPKNGKLSVELPSKSVVLVQLK</sequence>
<dbReference type="Gene3D" id="3.20.20.80">
    <property type="entry name" value="Glycosidases"/>
    <property type="match status" value="1"/>
</dbReference>
<dbReference type="PANTHER" id="PTHR43576">
    <property type="entry name" value="ALPHA-L-ARABINOFURANOSIDASE C-RELATED"/>
    <property type="match status" value="1"/>
</dbReference>
<evidence type="ECO:0000256" key="1">
    <source>
        <dbReference type="ARBA" id="ARBA00001462"/>
    </source>
</evidence>
<evidence type="ECO:0000256" key="2">
    <source>
        <dbReference type="ARBA" id="ARBA00007186"/>
    </source>
</evidence>
<keyword evidence="5" id="KW-0378">Hydrolase</keyword>
<dbReference type="InterPro" id="IPR013780">
    <property type="entry name" value="Glyco_hydro_b"/>
</dbReference>
<dbReference type="EC" id="3.2.1.55" evidence="4"/>
<dbReference type="SUPFAM" id="SSF51011">
    <property type="entry name" value="Glycosyl hydrolase domain"/>
    <property type="match status" value="1"/>
</dbReference>
<comment type="catalytic activity">
    <reaction evidence="1">
        <text>Hydrolysis of terminal non-reducing alpha-L-arabinofuranoside residues in alpha-L-arabinosides.</text>
        <dbReference type="EC" id="3.2.1.55"/>
    </reaction>
</comment>
<comment type="similarity">
    <text evidence="2">Belongs to the glycosyl hydrolase 51 family.</text>
</comment>
<dbReference type="Pfam" id="PF22848">
    <property type="entry name" value="ASD1_dom"/>
    <property type="match status" value="1"/>
</dbReference>
<organism evidence="9 10">
    <name type="scientific">Prolixibacter denitrificans</name>
    <dbReference type="NCBI Taxonomy" id="1541063"/>
    <lineage>
        <taxon>Bacteria</taxon>
        <taxon>Pseudomonadati</taxon>
        <taxon>Bacteroidota</taxon>
        <taxon>Bacteroidia</taxon>
        <taxon>Marinilabiliales</taxon>
        <taxon>Prolixibacteraceae</taxon>
        <taxon>Prolixibacter</taxon>
    </lineage>
</organism>
<evidence type="ECO:0000256" key="3">
    <source>
        <dbReference type="ARBA" id="ARBA00011165"/>
    </source>
</evidence>
<keyword evidence="6" id="KW-0119">Carbohydrate metabolism</keyword>
<evidence type="ECO:0000313" key="10">
    <source>
        <dbReference type="Proteomes" id="UP000396862"/>
    </source>
</evidence>
<feature type="domain" description="Alpha-L-arabinofuranosidase C-terminal" evidence="8">
    <location>
        <begin position="320"/>
        <end position="509"/>
    </location>
</feature>
<protein>
    <recommendedName>
        <fullName evidence="4">non-reducing end alpha-L-arabinofuranosidase</fullName>
        <ecNumber evidence="4">3.2.1.55</ecNumber>
    </recommendedName>
</protein>
<proteinExistence type="inferred from homology"/>
<keyword evidence="10" id="KW-1185">Reference proteome</keyword>
<dbReference type="InterPro" id="IPR010720">
    <property type="entry name" value="Alpha-L-AF_C"/>
</dbReference>
<dbReference type="SUPFAM" id="SSF51445">
    <property type="entry name" value="(Trans)glycosidases"/>
    <property type="match status" value="1"/>
</dbReference>
<evidence type="ECO:0000256" key="4">
    <source>
        <dbReference type="ARBA" id="ARBA00012670"/>
    </source>
</evidence>
<dbReference type="PANTHER" id="PTHR43576:SF2">
    <property type="entry name" value="INTRACELLULAR EXO-ALPHA-L-ARABINOFURANOSIDASE 2"/>
    <property type="match status" value="1"/>
</dbReference>
<comment type="caution">
    <text evidence="9">The sequence shown here is derived from an EMBL/GenBank/DDBJ whole genome shotgun (WGS) entry which is preliminary data.</text>
</comment>
<gene>
    <name evidence="9" type="ORF">JCM18694_38500</name>
</gene>
<evidence type="ECO:0000259" key="8">
    <source>
        <dbReference type="SMART" id="SM00813"/>
    </source>
</evidence>
<dbReference type="Pfam" id="PF06964">
    <property type="entry name" value="Alpha-L-AF_C"/>
    <property type="match status" value="1"/>
</dbReference>
<dbReference type="Proteomes" id="UP000396862">
    <property type="component" value="Unassembled WGS sequence"/>
</dbReference>
<dbReference type="EMBL" id="BLAU01000001">
    <property type="protein sequence ID" value="GET23604.1"/>
    <property type="molecule type" value="Genomic_DNA"/>
</dbReference>
<dbReference type="Gene3D" id="2.60.40.1180">
    <property type="entry name" value="Golgi alpha-mannosidase II"/>
    <property type="match status" value="1"/>
</dbReference>
<dbReference type="SMART" id="SM00813">
    <property type="entry name" value="Alpha-L-AF_C"/>
    <property type="match status" value="1"/>
</dbReference>
<dbReference type="InterPro" id="IPR017853">
    <property type="entry name" value="GH"/>
</dbReference>
<keyword evidence="7" id="KW-0326">Glycosidase</keyword>
<accession>A0ABQ0ZQK0</accession>
<evidence type="ECO:0000313" key="9">
    <source>
        <dbReference type="EMBL" id="GET23604.1"/>
    </source>
</evidence>